<keyword evidence="3" id="KW-1185">Reference proteome</keyword>
<accession>A0A6H5GGI9</accession>
<dbReference type="Gene3D" id="1.10.418.10">
    <property type="entry name" value="Calponin-like domain"/>
    <property type="match status" value="1"/>
</dbReference>
<dbReference type="GO" id="GO:0036449">
    <property type="term" value="C:microtubule minus-end"/>
    <property type="evidence" value="ECO:0007669"/>
    <property type="project" value="TreeGrafter"/>
</dbReference>
<dbReference type="EMBL" id="CADCXU010011946">
    <property type="protein sequence ID" value="CAB0002132.1"/>
    <property type="molecule type" value="Genomic_DNA"/>
</dbReference>
<evidence type="ECO:0000313" key="3">
    <source>
        <dbReference type="Proteomes" id="UP000479000"/>
    </source>
</evidence>
<dbReference type="InterPro" id="IPR022613">
    <property type="entry name" value="CH_CAMSAP_2"/>
</dbReference>
<dbReference type="InterPro" id="IPR001715">
    <property type="entry name" value="CH_dom"/>
</dbReference>
<dbReference type="GO" id="GO:0051011">
    <property type="term" value="F:microtubule minus-end binding"/>
    <property type="evidence" value="ECO:0007669"/>
    <property type="project" value="TreeGrafter"/>
</dbReference>
<dbReference type="PANTHER" id="PTHR21595:SF0">
    <property type="entry name" value="PATRONIN"/>
    <property type="match status" value="1"/>
</dbReference>
<dbReference type="InterPro" id="IPR036872">
    <property type="entry name" value="CH_dom_sf"/>
</dbReference>
<dbReference type="GO" id="GO:0007026">
    <property type="term" value="P:negative regulation of microtubule depolymerization"/>
    <property type="evidence" value="ECO:0007669"/>
    <property type="project" value="TreeGrafter"/>
</dbReference>
<evidence type="ECO:0000259" key="1">
    <source>
        <dbReference type="PROSITE" id="PS50021"/>
    </source>
</evidence>
<name>A0A6H5GGI9_9HEMI</name>
<dbReference type="SUPFAM" id="SSF47576">
    <property type="entry name" value="Calponin-homology domain, CH-domain"/>
    <property type="match status" value="1"/>
</dbReference>
<sequence>MGSLQSAHQMVMQAVMTLYAKEVATPEFVYAAVKRLLPPGMSVDPPQDFENALLFWINQVTSALKTRLEHEDNGGHKCPEFPKANSLQDLCDGSSLAALVSFYCPEELHWSSIVVSQLPNVSDCVRNLSLVSEFCSKALPANIFHMAPEDIYYMRGTCALAYWLNTSFCHKTIDRHTALTISGSDVFLWYYSIVSSEDVRKLL</sequence>
<reference evidence="2 3" key="1">
    <citation type="submission" date="2020-02" db="EMBL/GenBank/DDBJ databases">
        <authorList>
            <person name="Ferguson B K."/>
        </authorList>
    </citation>
    <scope>NUCLEOTIDE SEQUENCE [LARGE SCALE GENOMIC DNA]</scope>
</reference>
<organism evidence="2 3">
    <name type="scientific">Nesidiocoris tenuis</name>
    <dbReference type="NCBI Taxonomy" id="355587"/>
    <lineage>
        <taxon>Eukaryota</taxon>
        <taxon>Metazoa</taxon>
        <taxon>Ecdysozoa</taxon>
        <taxon>Arthropoda</taxon>
        <taxon>Hexapoda</taxon>
        <taxon>Insecta</taxon>
        <taxon>Pterygota</taxon>
        <taxon>Neoptera</taxon>
        <taxon>Paraneoptera</taxon>
        <taxon>Hemiptera</taxon>
        <taxon>Heteroptera</taxon>
        <taxon>Panheteroptera</taxon>
        <taxon>Cimicomorpha</taxon>
        <taxon>Miridae</taxon>
        <taxon>Dicyphina</taxon>
        <taxon>Nesidiocoris</taxon>
    </lineage>
</organism>
<evidence type="ECO:0000313" key="2">
    <source>
        <dbReference type="EMBL" id="CAB0002132.1"/>
    </source>
</evidence>
<dbReference type="AlphaFoldDB" id="A0A6H5GGI9"/>
<dbReference type="PANTHER" id="PTHR21595">
    <property type="entry name" value="PATRONIN"/>
    <property type="match status" value="1"/>
</dbReference>
<dbReference type="PROSITE" id="PS50021">
    <property type="entry name" value="CH"/>
    <property type="match status" value="1"/>
</dbReference>
<proteinExistence type="predicted"/>
<protein>
    <recommendedName>
        <fullName evidence="1">Calponin-homology (CH) domain-containing protein</fullName>
    </recommendedName>
</protein>
<dbReference type="OrthoDB" id="2125658at2759"/>
<dbReference type="GO" id="GO:0005516">
    <property type="term" value="F:calmodulin binding"/>
    <property type="evidence" value="ECO:0007669"/>
    <property type="project" value="InterPro"/>
</dbReference>
<dbReference type="InterPro" id="IPR032940">
    <property type="entry name" value="CAMSAP"/>
</dbReference>
<dbReference type="Pfam" id="PF11971">
    <property type="entry name" value="CAMSAP_CH"/>
    <property type="match status" value="1"/>
</dbReference>
<feature type="domain" description="Calponin-homology (CH)" evidence="1">
    <location>
        <begin position="47"/>
        <end position="171"/>
    </location>
</feature>
<dbReference type="GO" id="GO:0031122">
    <property type="term" value="P:cytoplasmic microtubule organization"/>
    <property type="evidence" value="ECO:0007669"/>
    <property type="project" value="TreeGrafter"/>
</dbReference>
<gene>
    <name evidence="2" type="ORF">NTEN_LOCUS7919</name>
</gene>
<dbReference type="Proteomes" id="UP000479000">
    <property type="component" value="Unassembled WGS sequence"/>
</dbReference>